<keyword evidence="8" id="KW-1185">Reference proteome</keyword>
<sequence>MARGAARLGDMMLPVALAAGLVAYGHGAGAVGAAMASFSACFAGFVIFGGVIADRVDTRSLMVWADVVRVGTQSLVALMFISGHVVLWQICVIGAVNGICAALFQPGVASTIPRVAQDVQGANGAIRTVESVMTVAGPAVAGTLIAVTTVGGVFVAHALTYAISAACLFGLRLGKAMERERASFGLDLAEGWREFRARTWMWSVILVWMILWITTFGPTTPLVATSLVGDHGSTVYGVVNSVSGLGMVLGGLIAMRVRPDRPLLAGGIAVFGFAAQPLSVAFGLSVPFIAGGFAVSGAALAFWGVMWSTSVQTQVPGTILNRIHAYEVAGSLAMAPVGQALAGPAAALLGTSSVLMVSGVGLLAAVAGLLLVPAVRDLRRVDRAYT</sequence>
<feature type="transmembrane region" description="Helical" evidence="6">
    <location>
        <begin position="288"/>
        <end position="307"/>
    </location>
</feature>
<dbReference type="RefSeq" id="WP_378059365.1">
    <property type="nucleotide sequence ID" value="NZ_JBHSIS010000017.1"/>
</dbReference>
<evidence type="ECO:0000313" key="7">
    <source>
        <dbReference type="EMBL" id="MFC4857349.1"/>
    </source>
</evidence>
<evidence type="ECO:0000256" key="5">
    <source>
        <dbReference type="ARBA" id="ARBA00023136"/>
    </source>
</evidence>
<proteinExistence type="predicted"/>
<organism evidence="7 8">
    <name type="scientific">Actinophytocola glycyrrhizae</name>
    <dbReference type="NCBI Taxonomy" id="2044873"/>
    <lineage>
        <taxon>Bacteria</taxon>
        <taxon>Bacillati</taxon>
        <taxon>Actinomycetota</taxon>
        <taxon>Actinomycetes</taxon>
        <taxon>Pseudonocardiales</taxon>
        <taxon>Pseudonocardiaceae</taxon>
    </lineage>
</organism>
<dbReference type="Gene3D" id="1.20.1250.20">
    <property type="entry name" value="MFS general substrate transporter like domains"/>
    <property type="match status" value="1"/>
</dbReference>
<accession>A0ABV9SBZ2</accession>
<evidence type="ECO:0000256" key="3">
    <source>
        <dbReference type="ARBA" id="ARBA00022692"/>
    </source>
</evidence>
<keyword evidence="2" id="KW-1003">Cell membrane</keyword>
<evidence type="ECO:0000256" key="6">
    <source>
        <dbReference type="SAM" id="Phobius"/>
    </source>
</evidence>
<feature type="transmembrane region" description="Helical" evidence="6">
    <location>
        <begin position="235"/>
        <end position="255"/>
    </location>
</feature>
<protein>
    <submittedName>
        <fullName evidence="7">MFS transporter</fullName>
    </submittedName>
</protein>
<dbReference type="Pfam" id="PF07690">
    <property type="entry name" value="MFS_1"/>
    <property type="match status" value="1"/>
</dbReference>
<keyword evidence="4 6" id="KW-1133">Transmembrane helix</keyword>
<dbReference type="EMBL" id="JBHSIS010000017">
    <property type="protein sequence ID" value="MFC4857349.1"/>
    <property type="molecule type" value="Genomic_DNA"/>
</dbReference>
<feature type="transmembrane region" description="Helical" evidence="6">
    <location>
        <begin position="75"/>
        <end position="104"/>
    </location>
</feature>
<evidence type="ECO:0000313" key="8">
    <source>
        <dbReference type="Proteomes" id="UP001595859"/>
    </source>
</evidence>
<dbReference type="PANTHER" id="PTHR23513:SF11">
    <property type="entry name" value="STAPHYLOFERRIN A TRANSPORTER"/>
    <property type="match status" value="1"/>
</dbReference>
<keyword evidence="5 6" id="KW-0472">Membrane</keyword>
<evidence type="ECO:0000256" key="2">
    <source>
        <dbReference type="ARBA" id="ARBA00022475"/>
    </source>
</evidence>
<name>A0ABV9SBZ2_9PSEU</name>
<feature type="transmembrane region" description="Helical" evidence="6">
    <location>
        <begin position="144"/>
        <end position="171"/>
    </location>
</feature>
<evidence type="ECO:0000256" key="4">
    <source>
        <dbReference type="ARBA" id="ARBA00022989"/>
    </source>
</evidence>
<feature type="transmembrane region" description="Helical" evidence="6">
    <location>
        <begin position="200"/>
        <end position="223"/>
    </location>
</feature>
<dbReference type="InterPro" id="IPR011701">
    <property type="entry name" value="MFS"/>
</dbReference>
<evidence type="ECO:0000256" key="1">
    <source>
        <dbReference type="ARBA" id="ARBA00004651"/>
    </source>
</evidence>
<comment type="subcellular location">
    <subcellularLocation>
        <location evidence="1">Cell membrane</location>
        <topology evidence="1">Multi-pass membrane protein</topology>
    </subcellularLocation>
</comment>
<dbReference type="SUPFAM" id="SSF103473">
    <property type="entry name" value="MFS general substrate transporter"/>
    <property type="match status" value="1"/>
</dbReference>
<feature type="transmembrane region" description="Helical" evidence="6">
    <location>
        <begin position="35"/>
        <end position="54"/>
    </location>
</feature>
<feature type="transmembrane region" description="Helical" evidence="6">
    <location>
        <begin position="328"/>
        <end position="349"/>
    </location>
</feature>
<feature type="transmembrane region" description="Helical" evidence="6">
    <location>
        <begin position="355"/>
        <end position="375"/>
    </location>
</feature>
<reference evidence="8" key="1">
    <citation type="journal article" date="2019" name="Int. J. Syst. Evol. Microbiol.">
        <title>The Global Catalogue of Microorganisms (GCM) 10K type strain sequencing project: providing services to taxonomists for standard genome sequencing and annotation.</title>
        <authorList>
            <consortium name="The Broad Institute Genomics Platform"/>
            <consortium name="The Broad Institute Genome Sequencing Center for Infectious Disease"/>
            <person name="Wu L."/>
            <person name="Ma J."/>
        </authorList>
    </citation>
    <scope>NUCLEOTIDE SEQUENCE [LARGE SCALE GENOMIC DNA]</scope>
    <source>
        <strain evidence="8">ZS-22-S1</strain>
    </source>
</reference>
<feature type="transmembrane region" description="Helical" evidence="6">
    <location>
        <begin position="262"/>
        <end position="282"/>
    </location>
</feature>
<dbReference type="CDD" id="cd06173">
    <property type="entry name" value="MFS_MefA_like"/>
    <property type="match status" value="1"/>
</dbReference>
<dbReference type="InterPro" id="IPR036259">
    <property type="entry name" value="MFS_trans_sf"/>
</dbReference>
<dbReference type="PANTHER" id="PTHR23513">
    <property type="entry name" value="INTEGRAL MEMBRANE EFFLUX PROTEIN-RELATED"/>
    <property type="match status" value="1"/>
</dbReference>
<keyword evidence="3 6" id="KW-0812">Transmembrane</keyword>
<comment type="caution">
    <text evidence="7">The sequence shown here is derived from an EMBL/GenBank/DDBJ whole genome shotgun (WGS) entry which is preliminary data.</text>
</comment>
<dbReference type="Proteomes" id="UP001595859">
    <property type="component" value="Unassembled WGS sequence"/>
</dbReference>
<gene>
    <name evidence="7" type="ORF">ACFPCV_27950</name>
</gene>